<dbReference type="Proteomes" id="UP000307510">
    <property type="component" value="Unassembled WGS sequence"/>
</dbReference>
<dbReference type="GO" id="GO:0004497">
    <property type="term" value="F:monooxygenase activity"/>
    <property type="evidence" value="ECO:0007669"/>
    <property type="project" value="UniProtKB-KW"/>
</dbReference>
<dbReference type="Gene3D" id="3.30.70.100">
    <property type="match status" value="1"/>
</dbReference>
<dbReference type="AlphaFoldDB" id="A0A5R9A425"/>
<protein>
    <submittedName>
        <fullName evidence="2">Antibiotic biosynthesis monooxygenase</fullName>
    </submittedName>
</protein>
<feature type="domain" description="ABM" evidence="1">
    <location>
        <begin position="5"/>
        <end position="92"/>
    </location>
</feature>
<accession>A0A5R9A425</accession>
<keyword evidence="2" id="KW-0560">Oxidoreductase</keyword>
<evidence type="ECO:0000313" key="2">
    <source>
        <dbReference type="EMBL" id="TLP73378.1"/>
    </source>
</evidence>
<dbReference type="RefSeq" id="WP_138214354.1">
    <property type="nucleotide sequence ID" value="NZ_VASG01000004.1"/>
</dbReference>
<dbReference type="SUPFAM" id="SSF54909">
    <property type="entry name" value="Dimeric alpha+beta barrel"/>
    <property type="match status" value="1"/>
</dbReference>
<sequence length="96" mass="10250">MSPSAIAIVRVQAFPGQAAALGEHLTQLVGQVRQQPGCQGSELQELAADRWQVLTRWASQAELEAHLAGPKAQQWLGQLGCGDLALGLEFESRSAD</sequence>
<name>A0A5R9A425_PSENT</name>
<reference evidence="2 3" key="1">
    <citation type="submission" date="2019-05" db="EMBL/GenBank/DDBJ databases">
        <authorList>
            <person name="Moore K."/>
            <person name="O'Neill P."/>
            <person name="Farbos A."/>
            <person name="Studholme D.J."/>
        </authorList>
    </citation>
    <scope>NUCLEOTIDE SEQUENCE [LARGE SCALE GENOMIC DNA]</scope>
    <source>
        <strain evidence="2 3">DSM 9128</strain>
    </source>
</reference>
<dbReference type="InterPro" id="IPR007138">
    <property type="entry name" value="ABM_dom"/>
</dbReference>
<dbReference type="PROSITE" id="PS51725">
    <property type="entry name" value="ABM"/>
    <property type="match status" value="1"/>
</dbReference>
<gene>
    <name evidence="2" type="ORF">FEA48_14110</name>
</gene>
<dbReference type="EMBL" id="VASG01000004">
    <property type="protein sequence ID" value="TLP73378.1"/>
    <property type="molecule type" value="Genomic_DNA"/>
</dbReference>
<evidence type="ECO:0000313" key="3">
    <source>
        <dbReference type="Proteomes" id="UP000307510"/>
    </source>
</evidence>
<reference evidence="3" key="2">
    <citation type="submission" date="2019-06" db="EMBL/GenBank/DDBJ databases">
        <title>AzeR, a transcriptional regulator that responds to azelaic acid in Pseudomonas nitroreducens.</title>
        <authorList>
            <person name="Bez C."/>
            <person name="Javvadi S.G."/>
            <person name="Bertani I."/>
            <person name="Devescovi G."/>
            <person name="Studholme D.J."/>
            <person name="Geller A."/>
            <person name="Levy A."/>
            <person name="Venturi V."/>
        </authorList>
    </citation>
    <scope>NUCLEOTIDE SEQUENCE [LARGE SCALE GENOMIC DNA]</scope>
    <source>
        <strain evidence="3">DSM 9128</strain>
    </source>
</reference>
<comment type="caution">
    <text evidence="2">The sequence shown here is derived from an EMBL/GenBank/DDBJ whole genome shotgun (WGS) entry which is preliminary data.</text>
</comment>
<proteinExistence type="predicted"/>
<evidence type="ECO:0000259" key="1">
    <source>
        <dbReference type="PROSITE" id="PS51725"/>
    </source>
</evidence>
<dbReference type="Pfam" id="PF03992">
    <property type="entry name" value="ABM"/>
    <property type="match status" value="1"/>
</dbReference>
<dbReference type="InterPro" id="IPR011008">
    <property type="entry name" value="Dimeric_a/b-barrel"/>
</dbReference>
<organism evidence="2 3">
    <name type="scientific">Pseudomonas nitroreducens</name>
    <dbReference type="NCBI Taxonomy" id="46680"/>
    <lineage>
        <taxon>Bacteria</taxon>
        <taxon>Pseudomonadati</taxon>
        <taxon>Pseudomonadota</taxon>
        <taxon>Gammaproteobacteria</taxon>
        <taxon>Pseudomonadales</taxon>
        <taxon>Pseudomonadaceae</taxon>
        <taxon>Pseudomonas</taxon>
    </lineage>
</organism>
<keyword evidence="2" id="KW-0503">Monooxygenase</keyword>